<organism evidence="1 2">
    <name type="scientific">Ficus carica</name>
    <name type="common">Common fig</name>
    <dbReference type="NCBI Taxonomy" id="3494"/>
    <lineage>
        <taxon>Eukaryota</taxon>
        <taxon>Viridiplantae</taxon>
        <taxon>Streptophyta</taxon>
        <taxon>Embryophyta</taxon>
        <taxon>Tracheophyta</taxon>
        <taxon>Spermatophyta</taxon>
        <taxon>Magnoliopsida</taxon>
        <taxon>eudicotyledons</taxon>
        <taxon>Gunneridae</taxon>
        <taxon>Pentapetalae</taxon>
        <taxon>rosids</taxon>
        <taxon>fabids</taxon>
        <taxon>Rosales</taxon>
        <taxon>Moraceae</taxon>
        <taxon>Ficeae</taxon>
        <taxon>Ficus</taxon>
    </lineage>
</organism>
<comment type="caution">
    <text evidence="1">The sequence shown here is derived from an EMBL/GenBank/DDBJ whole genome shotgun (WGS) entry which is preliminary data.</text>
</comment>
<sequence length="170" mass="19814">MKKLRKGERERESEWEVVAGCYGGRVEQEFLLKQGLERLRKGERERESEWEVVAGCYGGRVEQEFLLMQGLEPLFQSFRDKTSKFSCVLPTCRKDGFKWFGPRFELDWIGCPNYYMLNGLVHSLSWIGLAAPITPWLHVMLSNLPAMLDARLLRDDTADCEIWIGHRHGF</sequence>
<evidence type="ECO:0000313" key="1">
    <source>
        <dbReference type="EMBL" id="GMN54000.1"/>
    </source>
</evidence>
<name>A0AA88ALA2_FICCA</name>
<dbReference type="AlphaFoldDB" id="A0AA88ALA2"/>
<protein>
    <submittedName>
        <fullName evidence="1">Uncharacterized protein</fullName>
    </submittedName>
</protein>
<evidence type="ECO:0000313" key="2">
    <source>
        <dbReference type="Proteomes" id="UP001187192"/>
    </source>
</evidence>
<dbReference type="EMBL" id="BTGU01000049">
    <property type="protein sequence ID" value="GMN54000.1"/>
    <property type="molecule type" value="Genomic_DNA"/>
</dbReference>
<accession>A0AA88ALA2</accession>
<keyword evidence="2" id="KW-1185">Reference proteome</keyword>
<dbReference type="Proteomes" id="UP001187192">
    <property type="component" value="Unassembled WGS sequence"/>
</dbReference>
<gene>
    <name evidence="1" type="ORF">TIFTF001_023131</name>
</gene>
<reference evidence="1" key="1">
    <citation type="submission" date="2023-07" db="EMBL/GenBank/DDBJ databases">
        <title>draft genome sequence of fig (Ficus carica).</title>
        <authorList>
            <person name="Takahashi T."/>
            <person name="Nishimura K."/>
        </authorList>
    </citation>
    <scope>NUCLEOTIDE SEQUENCE</scope>
</reference>
<proteinExistence type="predicted"/>